<evidence type="ECO:0000313" key="4">
    <source>
        <dbReference type="Proteomes" id="UP000472266"/>
    </source>
</evidence>
<proteinExistence type="predicted"/>
<evidence type="ECO:0000256" key="2">
    <source>
        <dbReference type="SAM" id="SignalP"/>
    </source>
</evidence>
<accession>A0A672TGQ0</accession>
<keyword evidence="4" id="KW-1185">Reference proteome</keyword>
<dbReference type="AlphaFoldDB" id="A0A672TGQ0"/>
<dbReference type="Proteomes" id="UP000472266">
    <property type="component" value="Chromosome 13"/>
</dbReference>
<sequence>MCNRAQACSLLSRTFIDTLLVLTWERYTWAFVPEPQFGAARATEGASSPRQDLPRSRQLSSREQLTHRGRRQE</sequence>
<evidence type="ECO:0000256" key="1">
    <source>
        <dbReference type="SAM" id="MobiDB-lite"/>
    </source>
</evidence>
<evidence type="ECO:0000313" key="3">
    <source>
        <dbReference type="Ensembl" id="ENSSHBP00005000331.1"/>
    </source>
</evidence>
<organism evidence="3 4">
    <name type="scientific">Strigops habroptila</name>
    <name type="common">Kakapo</name>
    <dbReference type="NCBI Taxonomy" id="2489341"/>
    <lineage>
        <taxon>Eukaryota</taxon>
        <taxon>Metazoa</taxon>
        <taxon>Chordata</taxon>
        <taxon>Craniata</taxon>
        <taxon>Vertebrata</taxon>
        <taxon>Euteleostomi</taxon>
        <taxon>Archelosauria</taxon>
        <taxon>Archosauria</taxon>
        <taxon>Dinosauria</taxon>
        <taxon>Saurischia</taxon>
        <taxon>Theropoda</taxon>
        <taxon>Coelurosauria</taxon>
        <taxon>Aves</taxon>
        <taxon>Neognathae</taxon>
        <taxon>Neoaves</taxon>
        <taxon>Telluraves</taxon>
        <taxon>Australaves</taxon>
        <taxon>Psittaciformes</taxon>
        <taxon>Psittacidae</taxon>
        <taxon>Strigops</taxon>
    </lineage>
</organism>
<dbReference type="GeneTree" id="ENSGT00990000214239"/>
<name>A0A672TGQ0_STRHB</name>
<dbReference type="InParanoid" id="A0A672TGQ0"/>
<reference evidence="3" key="2">
    <citation type="submission" date="2025-08" db="UniProtKB">
        <authorList>
            <consortium name="Ensembl"/>
        </authorList>
    </citation>
    <scope>IDENTIFICATION</scope>
</reference>
<feature type="chain" id="PRO_5025472367" description="Secreted protein" evidence="2">
    <location>
        <begin position="31"/>
        <end position="73"/>
    </location>
</feature>
<dbReference type="Ensembl" id="ENSSHBT00005000423.1">
    <property type="protein sequence ID" value="ENSSHBP00005000331.1"/>
    <property type="gene ID" value="ENSSHBG00005000324.1"/>
</dbReference>
<feature type="region of interest" description="Disordered" evidence="1">
    <location>
        <begin position="40"/>
        <end position="73"/>
    </location>
</feature>
<protein>
    <recommendedName>
        <fullName evidence="5">Secreted protein</fullName>
    </recommendedName>
</protein>
<reference evidence="3 4" key="1">
    <citation type="submission" date="2019-11" db="EMBL/GenBank/DDBJ databases">
        <title>Strigops habroptila (kakapo) genome, bStrHab1, primary haplotype, v2.</title>
        <authorList>
            <person name="Jarvis E.D."/>
            <person name="Howard J."/>
            <person name="Rhie A."/>
            <person name="Phillippy A."/>
            <person name="Korlach J."/>
            <person name="Digby A."/>
            <person name="Iorns D."/>
            <person name="Eason D."/>
            <person name="Robertson B."/>
            <person name="Raemaekers T."/>
            <person name="Howe K."/>
            <person name="Lewin H."/>
            <person name="Damas J."/>
            <person name="Hastie A."/>
            <person name="Tracey A."/>
            <person name="Chow W."/>
            <person name="Fedrigo O."/>
        </authorList>
    </citation>
    <scope>NUCLEOTIDE SEQUENCE [LARGE SCALE GENOMIC DNA]</scope>
</reference>
<keyword evidence="2" id="KW-0732">Signal</keyword>
<reference evidence="3" key="3">
    <citation type="submission" date="2025-09" db="UniProtKB">
        <authorList>
            <consortium name="Ensembl"/>
        </authorList>
    </citation>
    <scope>IDENTIFICATION</scope>
</reference>
<feature type="signal peptide" evidence="2">
    <location>
        <begin position="1"/>
        <end position="30"/>
    </location>
</feature>
<evidence type="ECO:0008006" key="5">
    <source>
        <dbReference type="Google" id="ProtNLM"/>
    </source>
</evidence>